<sequence length="113" mass="12460">MFSKSKLSPFGHPPNPNRPIITNTTRNNTGSKSTTNIHMFQPLHSSRLIPSFSRGKPTAQLGFVVSTPSPKMTLGSGCEGVVVTGVDGENVGRKRWNWCWFVCMRSYTDGGCW</sequence>
<evidence type="ECO:0000256" key="1">
    <source>
        <dbReference type="SAM" id="MobiDB-lite"/>
    </source>
</evidence>
<reference evidence="2" key="1">
    <citation type="submission" date="2012-05" db="EMBL/GenBank/DDBJ databases">
        <authorList>
            <person name="Krishnakumar V."/>
            <person name="Cheung F."/>
            <person name="Xiao Y."/>
            <person name="Chan A."/>
            <person name="Moskal W.A."/>
            <person name="Town C.D."/>
        </authorList>
    </citation>
    <scope>NUCLEOTIDE SEQUENCE</scope>
</reference>
<name>I3SB47_MEDTR</name>
<dbReference type="EMBL" id="BT137694">
    <property type="protein sequence ID" value="AFK37489.1"/>
    <property type="molecule type" value="mRNA"/>
</dbReference>
<proteinExistence type="evidence at transcript level"/>
<organism evidence="2">
    <name type="scientific">Medicago truncatula</name>
    <name type="common">Barrel medic</name>
    <name type="synonym">Medicago tribuloides</name>
    <dbReference type="NCBI Taxonomy" id="3880"/>
    <lineage>
        <taxon>Eukaryota</taxon>
        <taxon>Viridiplantae</taxon>
        <taxon>Streptophyta</taxon>
        <taxon>Embryophyta</taxon>
        <taxon>Tracheophyta</taxon>
        <taxon>Spermatophyta</taxon>
        <taxon>Magnoliopsida</taxon>
        <taxon>eudicotyledons</taxon>
        <taxon>Gunneridae</taxon>
        <taxon>Pentapetalae</taxon>
        <taxon>rosids</taxon>
        <taxon>fabids</taxon>
        <taxon>Fabales</taxon>
        <taxon>Fabaceae</taxon>
        <taxon>Papilionoideae</taxon>
        <taxon>50 kb inversion clade</taxon>
        <taxon>NPAAA clade</taxon>
        <taxon>Hologalegina</taxon>
        <taxon>IRL clade</taxon>
        <taxon>Trifolieae</taxon>
        <taxon>Medicago</taxon>
    </lineage>
</organism>
<evidence type="ECO:0000313" key="2">
    <source>
        <dbReference type="EMBL" id="AFK37489.1"/>
    </source>
</evidence>
<accession>I3SB47</accession>
<feature type="region of interest" description="Disordered" evidence="1">
    <location>
        <begin position="1"/>
        <end position="36"/>
    </location>
</feature>
<dbReference type="AlphaFoldDB" id="I3SB47"/>
<feature type="compositionally biased region" description="Low complexity" evidence="1">
    <location>
        <begin position="18"/>
        <end position="29"/>
    </location>
</feature>
<protein>
    <submittedName>
        <fullName evidence="2">Uncharacterized protein</fullName>
    </submittedName>
</protein>